<dbReference type="InterPro" id="IPR013852">
    <property type="entry name" value="Transl_elong_P/YeiP_CS"/>
</dbReference>
<dbReference type="NCBIfam" id="TIGR02178">
    <property type="entry name" value="yeiP"/>
    <property type="match status" value="1"/>
</dbReference>
<dbReference type="Gene3D" id="2.40.50.140">
    <property type="entry name" value="Nucleic acid-binding proteins"/>
    <property type="match status" value="2"/>
</dbReference>
<dbReference type="SMART" id="SM00841">
    <property type="entry name" value="Elong-fact-P_C"/>
    <property type="match status" value="1"/>
</dbReference>
<dbReference type="PANTHER" id="PTHR30053">
    <property type="entry name" value="ELONGATION FACTOR P"/>
    <property type="match status" value="1"/>
</dbReference>
<dbReference type="EMBL" id="JANFWR010000024">
    <property type="protein sequence ID" value="MCW0400624.1"/>
    <property type="molecule type" value="Genomic_DNA"/>
</dbReference>
<feature type="domain" description="Translation elongation factor P/YeiP central" evidence="4">
    <location>
        <begin position="100"/>
        <end position="155"/>
    </location>
</feature>
<evidence type="ECO:0000256" key="1">
    <source>
        <dbReference type="ARBA" id="ARBA00009479"/>
    </source>
</evidence>
<dbReference type="InterPro" id="IPR013185">
    <property type="entry name" value="Transl_elong_KOW-like"/>
</dbReference>
<dbReference type="Gene3D" id="2.30.30.30">
    <property type="match status" value="1"/>
</dbReference>
<dbReference type="CDD" id="cd05794">
    <property type="entry name" value="S1_EF-P_repeat_2"/>
    <property type="match status" value="1"/>
</dbReference>
<dbReference type="SUPFAM" id="SSF50104">
    <property type="entry name" value="Translation proteins SH3-like domain"/>
    <property type="match status" value="1"/>
</dbReference>
<accession>A0ABT3E0A7</accession>
<dbReference type="HAMAP" id="MF_00646">
    <property type="entry name" value="EFP"/>
    <property type="match status" value="1"/>
</dbReference>
<proteinExistence type="inferred from homology"/>
<evidence type="ECO:0000256" key="2">
    <source>
        <dbReference type="HAMAP-Rule" id="MF_00646"/>
    </source>
</evidence>
<dbReference type="InterPro" id="IPR014722">
    <property type="entry name" value="Rib_uL2_dom2"/>
</dbReference>
<dbReference type="InterPro" id="IPR008991">
    <property type="entry name" value="Translation_prot_SH3-like_sf"/>
</dbReference>
<evidence type="ECO:0000259" key="4">
    <source>
        <dbReference type="SMART" id="SM01185"/>
    </source>
</evidence>
<organism evidence="5 6">
    <name type="scientific">Xanthomonas sacchari</name>
    <dbReference type="NCBI Taxonomy" id="56458"/>
    <lineage>
        <taxon>Bacteria</taxon>
        <taxon>Pseudomonadati</taxon>
        <taxon>Pseudomonadota</taxon>
        <taxon>Gammaproteobacteria</taxon>
        <taxon>Lysobacterales</taxon>
        <taxon>Lysobacteraceae</taxon>
        <taxon>Xanthomonas</taxon>
    </lineage>
</organism>
<comment type="caution">
    <text evidence="5">The sequence shown here is derived from an EMBL/GenBank/DDBJ whole genome shotgun (WGS) entry which is preliminary data.</text>
</comment>
<dbReference type="PROSITE" id="PS51257">
    <property type="entry name" value="PROKAR_LIPOPROTEIN"/>
    <property type="match status" value="1"/>
</dbReference>
<dbReference type="NCBIfam" id="NF003392">
    <property type="entry name" value="PRK04542.1"/>
    <property type="match status" value="1"/>
</dbReference>
<dbReference type="SUPFAM" id="SSF50249">
    <property type="entry name" value="Nucleic acid-binding proteins"/>
    <property type="match status" value="2"/>
</dbReference>
<dbReference type="Pfam" id="PF08207">
    <property type="entry name" value="EFP_N"/>
    <property type="match status" value="1"/>
</dbReference>
<name>A0ABT3E0A7_9XANT</name>
<dbReference type="InterPro" id="IPR020599">
    <property type="entry name" value="Transl_elong_fac_P/YeiP"/>
</dbReference>
<dbReference type="Pfam" id="PF01132">
    <property type="entry name" value="EFP"/>
    <property type="match status" value="1"/>
</dbReference>
<dbReference type="InterPro" id="IPR001059">
    <property type="entry name" value="Transl_elong_P/YeiP_cen"/>
</dbReference>
<reference evidence="5 6" key="1">
    <citation type="submission" date="2022-06" db="EMBL/GenBank/DDBJ databases">
        <title>Dynamics of rice microbiomes reveals core vertical transmitted seed endophytes.</title>
        <authorList>
            <person name="Liao K."/>
            <person name="Zhang X."/>
        </authorList>
    </citation>
    <scope>NUCLEOTIDE SEQUENCE [LARGE SCALE GENOMIC DNA]</scope>
    <source>
        <strain evidence="5 6">YT10-10-1</strain>
    </source>
</reference>
<protein>
    <recommendedName>
        <fullName evidence="2">Elongation factor P-like protein</fullName>
    </recommendedName>
</protein>
<dbReference type="InterPro" id="IPR012340">
    <property type="entry name" value="NA-bd_OB-fold"/>
</dbReference>
<dbReference type="PROSITE" id="PS01275">
    <property type="entry name" value="EFP"/>
    <property type="match status" value="1"/>
</dbReference>
<evidence type="ECO:0000259" key="3">
    <source>
        <dbReference type="SMART" id="SM00841"/>
    </source>
</evidence>
<dbReference type="PANTHER" id="PTHR30053:SF14">
    <property type="entry name" value="TRANSLATION ELONGATION FACTOR KOW-LIKE DOMAIN-CONTAINING PROTEIN"/>
    <property type="match status" value="1"/>
</dbReference>
<dbReference type="InterPro" id="IPR011897">
    <property type="entry name" value="Transl_elong_p-like_YeiP"/>
</dbReference>
<comment type="similarity">
    <text evidence="1 2">Belongs to the elongation factor P family.</text>
</comment>
<dbReference type="SMART" id="SM01185">
    <property type="entry name" value="EFP"/>
    <property type="match status" value="1"/>
</dbReference>
<keyword evidence="6" id="KW-1185">Reference proteome</keyword>
<dbReference type="InterPro" id="IPR015365">
    <property type="entry name" value="Elong-fact-P_C"/>
</dbReference>
<evidence type="ECO:0000313" key="6">
    <source>
        <dbReference type="Proteomes" id="UP001320843"/>
    </source>
</evidence>
<sequence length="220" mass="24216">MGNRNGVSLPLILSACLTLFRFPIPHSRFPALMKANEIKKGNVVEYNNGVYQIRDIERSSPQGRGGNVRFRFVMYSVPGGNKLDASFDGDDDLREVELMRRQSTFSYKDGEAFVFLDDEDYTPYTLDADAIGTDAGYITDGLSGIYVQVIDDQPVAIQLPQSVTLEVIETPPELKGGTATKRPKPAKLNTGIEIMVPEYIGNGERVLVNTTTGEFAGRAD</sequence>
<dbReference type="PIRSF" id="PIRSF005901">
    <property type="entry name" value="EF-P"/>
    <property type="match status" value="1"/>
</dbReference>
<dbReference type="Proteomes" id="UP001320843">
    <property type="component" value="Unassembled WGS sequence"/>
</dbReference>
<dbReference type="NCBIfam" id="NF001810">
    <property type="entry name" value="PRK00529.1"/>
    <property type="match status" value="1"/>
</dbReference>
<gene>
    <name evidence="5" type="ORF">NB700_003180</name>
</gene>
<feature type="domain" description="Elongation factor P C-terminal" evidence="3">
    <location>
        <begin position="163"/>
        <end position="218"/>
    </location>
</feature>
<dbReference type="Pfam" id="PF09285">
    <property type="entry name" value="Elong-fact-P_C"/>
    <property type="match status" value="1"/>
</dbReference>
<evidence type="ECO:0000313" key="5">
    <source>
        <dbReference type="EMBL" id="MCW0400624.1"/>
    </source>
</evidence>